<dbReference type="EMBL" id="AHOR02000064">
    <property type="protein sequence ID" value="EMF80084.1"/>
    <property type="molecule type" value="Genomic_DNA"/>
</dbReference>
<dbReference type="Proteomes" id="UP000011770">
    <property type="component" value="Unassembled WGS sequence"/>
</dbReference>
<evidence type="ECO:0000313" key="2">
    <source>
        <dbReference type="Proteomes" id="UP000011770"/>
    </source>
</evidence>
<protein>
    <submittedName>
        <fullName evidence="1">Uncharacterized protein</fullName>
    </submittedName>
</protein>
<proteinExistence type="predicted"/>
<reference evidence="1 2" key="1">
    <citation type="submission" date="2013-01" db="EMBL/GenBank/DDBJ databases">
        <authorList>
            <person name="Harkins D.M."/>
            <person name="Durkin A.S."/>
            <person name="Brinkac L.M."/>
            <person name="Haft D.H."/>
            <person name="Selengut J.D."/>
            <person name="Sanka R."/>
            <person name="DePew J."/>
            <person name="Purushe J."/>
            <person name="Tulsiani S.M."/>
            <person name="Graham G.C."/>
            <person name="Burns M.-A."/>
            <person name="Dohnt M.F."/>
            <person name="Smythe L.D."/>
            <person name="McKay D.B."/>
            <person name="Craig S.B."/>
            <person name="Vinetz J.M."/>
            <person name="Sutton G.G."/>
            <person name="Nierman W.C."/>
            <person name="Fouts D.E."/>
        </authorList>
    </citation>
    <scope>NUCLEOTIDE SEQUENCE [LARGE SCALE GENOMIC DNA]</scope>
    <source>
        <strain evidence="1 2">LT2116</strain>
    </source>
</reference>
<sequence length="65" mass="7754">MRVSDSDEDLNVLSYNLFLYSKEDLYFGYWEEEERAELLAKSKFVKNQVSLCSGERSIQMREIYS</sequence>
<gene>
    <name evidence="1" type="ORF">LEP1GSC188_1898</name>
</gene>
<evidence type="ECO:0000313" key="1">
    <source>
        <dbReference type="EMBL" id="EMF80084.1"/>
    </source>
</evidence>
<comment type="caution">
    <text evidence="1">The sequence shown here is derived from an EMBL/GenBank/DDBJ whole genome shotgun (WGS) entry which is preliminary data.</text>
</comment>
<organism evidence="1 2">
    <name type="scientific">Leptospira weilii serovar Topaz str. LT2116</name>
    <dbReference type="NCBI Taxonomy" id="1088540"/>
    <lineage>
        <taxon>Bacteria</taxon>
        <taxon>Pseudomonadati</taxon>
        <taxon>Spirochaetota</taxon>
        <taxon>Spirochaetia</taxon>
        <taxon>Leptospirales</taxon>
        <taxon>Leptospiraceae</taxon>
        <taxon>Leptospira</taxon>
    </lineage>
</organism>
<accession>M3G2D4</accession>
<dbReference type="AlphaFoldDB" id="M3G2D4"/>
<name>M3G2D4_9LEPT</name>